<keyword evidence="2" id="KW-0547">Nucleotide-binding</keyword>
<feature type="transmembrane region" description="Helical" evidence="7">
    <location>
        <begin position="425"/>
        <end position="446"/>
    </location>
</feature>
<sequence length="716" mass="81902">MKQNHSDEIEKEIDLLSYFLVVLRYWWIIAPITALGGVAAYFLAQALPPKFEADCRFEIIQNKVSQLSEDVDDKALNAVKSRKYSLLDRHIVLLKSEKLNKSVEKVILNNFPDLRELKLLKKKIFEVEITPVKGAAQSMLDISIVSPDVSASKEYLLKLLGEYAKMRVEENRLTTETTRLALENEEKSIDTKIKKQSDFILDYKIDNNYVFMSTKNEFDKEYISELFSKSNQKKLQLGVLEANIDELELSNMEDSKFSSVIDALMSIQGDQKSEFVFKDVSEWKSRQVILGSYIAEYDILLEKFKPGHPNMEELQKKIDIITKEIQAYRKNIVRLIKSRVETLKVEYKSYIARAIELEKTFANSGVLINEIESLEGRLDQLNELKSNIRSKLILLNENVDDKYITRIIREPFAEENPVFPSIPKFTLAGALLFNLASSFLVIILFYGKSKRYNFAKVINDYQAPILSVIPKFASSLAKKNPQFLNELPKNSVLAESYRSLRLNIEQKSSGKLIMFTSFGPAEGKTTTSLNTALCCAWTDKKILLIDADFRRSTLRKSFPEMPHKGLLDFLKSDDHDIEDYIISKASGKMDYLPAGNNDEYVTELLDGKKMETLLTHLRNTYDLVIFDTAPAVRVVDTVHLAEKTDGTIIVARMGRTYPKDVEATLNRLPKDKVVGIVMNDFKQSDLKFTSQSENNAYGSNAYAYSYNSYSTYKDSY</sequence>
<keyword evidence="1" id="KW-0808">Transferase</keyword>
<evidence type="ECO:0000313" key="9">
    <source>
        <dbReference type="EMBL" id="EDM25489.1"/>
    </source>
</evidence>
<evidence type="ECO:0000256" key="7">
    <source>
        <dbReference type="SAM" id="Phobius"/>
    </source>
</evidence>
<keyword evidence="4" id="KW-0067">ATP-binding</keyword>
<keyword evidence="7" id="KW-0812">Transmembrane</keyword>
<keyword evidence="7" id="KW-0472">Membrane</keyword>
<dbReference type="AlphaFoldDB" id="A6DSE4"/>
<dbReference type="PANTHER" id="PTHR32309:SF31">
    <property type="entry name" value="CAPSULAR EXOPOLYSACCHARIDE FAMILY"/>
    <property type="match status" value="1"/>
</dbReference>
<evidence type="ECO:0000256" key="4">
    <source>
        <dbReference type="ARBA" id="ARBA00022840"/>
    </source>
</evidence>
<keyword evidence="10" id="KW-1185">Reference proteome</keyword>
<dbReference type="InterPro" id="IPR050445">
    <property type="entry name" value="Bact_polysacc_biosynth/exp"/>
</dbReference>
<dbReference type="GO" id="GO:0004713">
    <property type="term" value="F:protein tyrosine kinase activity"/>
    <property type="evidence" value="ECO:0007669"/>
    <property type="project" value="UniProtKB-KW"/>
</dbReference>
<dbReference type="Gene3D" id="3.40.50.300">
    <property type="entry name" value="P-loop containing nucleotide triphosphate hydrolases"/>
    <property type="match status" value="1"/>
</dbReference>
<dbReference type="CDD" id="cd05387">
    <property type="entry name" value="BY-kinase"/>
    <property type="match status" value="1"/>
</dbReference>
<dbReference type="NCBIfam" id="TIGR01007">
    <property type="entry name" value="eps_fam"/>
    <property type="match status" value="1"/>
</dbReference>
<comment type="caution">
    <text evidence="9">The sequence shown here is derived from an EMBL/GenBank/DDBJ whole genome shotgun (WGS) entry which is preliminary data.</text>
</comment>
<dbReference type="GO" id="GO:0005524">
    <property type="term" value="F:ATP binding"/>
    <property type="evidence" value="ECO:0007669"/>
    <property type="project" value="UniProtKB-KW"/>
</dbReference>
<keyword evidence="3 9" id="KW-0418">Kinase</keyword>
<dbReference type="InterPro" id="IPR025669">
    <property type="entry name" value="AAA_dom"/>
</dbReference>
<gene>
    <name evidence="9" type="ORF">LNTAR_25510</name>
</gene>
<dbReference type="InterPro" id="IPR027417">
    <property type="entry name" value="P-loop_NTPase"/>
</dbReference>
<evidence type="ECO:0000259" key="8">
    <source>
        <dbReference type="Pfam" id="PF13614"/>
    </source>
</evidence>
<name>A6DSE4_9BACT</name>
<reference evidence="9 10" key="1">
    <citation type="journal article" date="2010" name="J. Bacteriol.">
        <title>Genome sequence of Lentisphaera araneosa HTCC2155T, the type species of the order Lentisphaerales in the phylum Lentisphaerae.</title>
        <authorList>
            <person name="Thrash J.C."/>
            <person name="Cho J.C."/>
            <person name="Vergin K.L."/>
            <person name="Morris R.M."/>
            <person name="Giovannoni S.J."/>
        </authorList>
    </citation>
    <scope>NUCLEOTIDE SEQUENCE [LARGE SCALE GENOMIC DNA]</scope>
    <source>
        <strain evidence="9 10">HTCC2155</strain>
    </source>
</reference>
<evidence type="ECO:0000256" key="3">
    <source>
        <dbReference type="ARBA" id="ARBA00022777"/>
    </source>
</evidence>
<evidence type="ECO:0000256" key="6">
    <source>
        <dbReference type="SAM" id="Coils"/>
    </source>
</evidence>
<evidence type="ECO:0000256" key="2">
    <source>
        <dbReference type="ARBA" id="ARBA00022741"/>
    </source>
</evidence>
<feature type="coiled-coil region" evidence="6">
    <location>
        <begin position="311"/>
        <end position="398"/>
    </location>
</feature>
<dbReference type="SUPFAM" id="SSF52540">
    <property type="entry name" value="P-loop containing nucleoside triphosphate hydrolases"/>
    <property type="match status" value="1"/>
</dbReference>
<proteinExistence type="predicted"/>
<keyword evidence="6" id="KW-0175">Coiled coil</keyword>
<dbReference type="EMBL" id="ABCK01000029">
    <property type="protein sequence ID" value="EDM25489.1"/>
    <property type="molecule type" value="Genomic_DNA"/>
</dbReference>
<dbReference type="OrthoDB" id="9775724at2"/>
<feature type="transmembrane region" description="Helical" evidence="7">
    <location>
        <begin position="21"/>
        <end position="44"/>
    </location>
</feature>
<keyword evidence="7" id="KW-1133">Transmembrane helix</keyword>
<dbReference type="RefSeq" id="WP_007280753.1">
    <property type="nucleotide sequence ID" value="NZ_ABCK01000029.1"/>
</dbReference>
<organism evidence="9 10">
    <name type="scientific">Lentisphaera araneosa HTCC2155</name>
    <dbReference type="NCBI Taxonomy" id="313628"/>
    <lineage>
        <taxon>Bacteria</taxon>
        <taxon>Pseudomonadati</taxon>
        <taxon>Lentisphaerota</taxon>
        <taxon>Lentisphaeria</taxon>
        <taxon>Lentisphaerales</taxon>
        <taxon>Lentisphaeraceae</taxon>
        <taxon>Lentisphaera</taxon>
    </lineage>
</organism>
<dbReference type="STRING" id="313628.LNTAR_25510"/>
<evidence type="ECO:0000313" key="10">
    <source>
        <dbReference type="Proteomes" id="UP000004947"/>
    </source>
</evidence>
<accession>A6DSE4</accession>
<dbReference type="PANTHER" id="PTHR32309">
    <property type="entry name" value="TYROSINE-PROTEIN KINASE"/>
    <property type="match status" value="1"/>
</dbReference>
<keyword evidence="5 9" id="KW-0829">Tyrosine-protein kinase</keyword>
<dbReference type="InterPro" id="IPR005702">
    <property type="entry name" value="Wzc-like_C"/>
</dbReference>
<evidence type="ECO:0000256" key="5">
    <source>
        <dbReference type="ARBA" id="ARBA00023137"/>
    </source>
</evidence>
<feature type="domain" description="AAA" evidence="8">
    <location>
        <begin position="522"/>
        <end position="650"/>
    </location>
</feature>
<dbReference type="eggNOG" id="COG0489">
    <property type="taxonomic scope" value="Bacteria"/>
</dbReference>
<protein>
    <submittedName>
        <fullName evidence="9">Protein-tyrosine kinase</fullName>
    </submittedName>
</protein>
<evidence type="ECO:0000256" key="1">
    <source>
        <dbReference type="ARBA" id="ARBA00022679"/>
    </source>
</evidence>
<dbReference type="Pfam" id="PF13614">
    <property type="entry name" value="AAA_31"/>
    <property type="match status" value="1"/>
</dbReference>
<dbReference type="Proteomes" id="UP000004947">
    <property type="component" value="Unassembled WGS sequence"/>
</dbReference>